<sequence>MEEGGSLMEHMNVFNGYLDQLRKVDVKIDEEDKALLLLTSLPDSYDTLVTTLLYGKDTVSLEQVQSSLVSHCTKKRSSFEDGESAALAVQSGNREKKSDGRSMVDLDGATCPVLDKGKKCDDASSCNSLVVADDGDCLTVSKGINTSSHDEWILDSGCTMHVCSKKEFFDTFQERDGGSLFLGDGTPCKIQGVGNVKIKMFDGAVRTLGGVVYIPKLRRNLISLSRMDSNGCKYFAGGGAMKITRVGKVLMKEEKCEGLYRLIGKTVYSTKVWKRCAQGSGYPRCESFAEKTKLYFQVADGCEGVTLVGREDGSRIFFHFNVSIEGQPSKGIAKGFSMNTVKNGKNLGLDEGERGEERDDMDIEGNLAIVLSEEVQIDPNTQEQERDAGYDTKHDNEGINEGINVEMEYPMYRTYPTQEGTSFQEGPPTWVMELQASLGEIKQQEAQIIQTQKRQEEYMGRLENIYYGIRHDVDRLSNFYVEQGSRVNKIGNLCESMHEEHSKNFSNIKDDLEGLWNNLVPHPPPLPFDPYNIPPPPQPYYRQPLY</sequence>
<evidence type="ECO:0000313" key="3">
    <source>
        <dbReference type="Proteomes" id="UP000585474"/>
    </source>
</evidence>
<reference evidence="3" key="1">
    <citation type="submission" date="2019-07" db="EMBL/GenBank/DDBJ databases">
        <title>De Novo Assembly of kiwifruit Actinidia rufa.</title>
        <authorList>
            <person name="Sugita-Konishi S."/>
            <person name="Sato K."/>
            <person name="Mori E."/>
            <person name="Abe Y."/>
            <person name="Kisaki G."/>
            <person name="Hamano K."/>
            <person name="Suezawa K."/>
            <person name="Otani M."/>
            <person name="Fukuda T."/>
            <person name="Manabe T."/>
            <person name="Gomi K."/>
            <person name="Tabuchi M."/>
            <person name="Akimitsu K."/>
            <person name="Kataoka I."/>
        </authorList>
    </citation>
    <scope>NUCLEOTIDE SEQUENCE [LARGE SCALE GENOMIC DNA]</scope>
    <source>
        <strain evidence="3">cv. Fuchu</strain>
    </source>
</reference>
<comment type="caution">
    <text evidence="2">The sequence shown here is derived from an EMBL/GenBank/DDBJ whole genome shotgun (WGS) entry which is preliminary data.</text>
</comment>
<evidence type="ECO:0000259" key="1">
    <source>
        <dbReference type="Pfam" id="PF22936"/>
    </source>
</evidence>
<protein>
    <recommendedName>
        <fullName evidence="1">Retrovirus-related Pol polyprotein from transposon TNT 1-94-like beta-barrel domain-containing protein</fullName>
    </recommendedName>
</protein>
<dbReference type="Pfam" id="PF14223">
    <property type="entry name" value="Retrotran_gag_2"/>
    <property type="match status" value="1"/>
</dbReference>
<name>A0A7J0DLS9_9ERIC</name>
<dbReference type="EMBL" id="BJWL01000265">
    <property type="protein sequence ID" value="GFS36788.1"/>
    <property type="molecule type" value="Genomic_DNA"/>
</dbReference>
<accession>A0A7J0DLS9</accession>
<dbReference type="OrthoDB" id="418757at2759"/>
<dbReference type="Pfam" id="PF22936">
    <property type="entry name" value="Pol_BBD"/>
    <property type="match status" value="1"/>
</dbReference>
<dbReference type="PANTHER" id="PTHR47592">
    <property type="entry name" value="PBF68 PROTEIN"/>
    <property type="match status" value="1"/>
</dbReference>
<dbReference type="InterPro" id="IPR054722">
    <property type="entry name" value="PolX-like_BBD"/>
</dbReference>
<evidence type="ECO:0000313" key="2">
    <source>
        <dbReference type="EMBL" id="GFS36788.1"/>
    </source>
</evidence>
<dbReference type="PANTHER" id="PTHR47592:SF27">
    <property type="entry name" value="OS08G0421700 PROTEIN"/>
    <property type="match status" value="1"/>
</dbReference>
<feature type="domain" description="Retrovirus-related Pol polyprotein from transposon TNT 1-94-like beta-barrel" evidence="1">
    <location>
        <begin position="152"/>
        <end position="232"/>
    </location>
</feature>
<keyword evidence="3" id="KW-1185">Reference proteome</keyword>
<gene>
    <name evidence="2" type="ORF">Acr_00g0048050</name>
</gene>
<dbReference type="AlphaFoldDB" id="A0A7J0DLS9"/>
<proteinExistence type="predicted"/>
<dbReference type="Proteomes" id="UP000585474">
    <property type="component" value="Unassembled WGS sequence"/>
</dbReference>
<organism evidence="2 3">
    <name type="scientific">Actinidia rufa</name>
    <dbReference type="NCBI Taxonomy" id="165716"/>
    <lineage>
        <taxon>Eukaryota</taxon>
        <taxon>Viridiplantae</taxon>
        <taxon>Streptophyta</taxon>
        <taxon>Embryophyta</taxon>
        <taxon>Tracheophyta</taxon>
        <taxon>Spermatophyta</taxon>
        <taxon>Magnoliopsida</taxon>
        <taxon>eudicotyledons</taxon>
        <taxon>Gunneridae</taxon>
        <taxon>Pentapetalae</taxon>
        <taxon>asterids</taxon>
        <taxon>Ericales</taxon>
        <taxon>Actinidiaceae</taxon>
        <taxon>Actinidia</taxon>
    </lineage>
</organism>